<reference evidence="6" key="1">
    <citation type="submission" date="2021-11" db="EMBL/GenBank/DDBJ databases">
        <authorList>
            <person name="Schell T."/>
        </authorList>
    </citation>
    <scope>NUCLEOTIDE SEQUENCE</scope>
    <source>
        <strain evidence="6">M5</strain>
    </source>
</reference>
<dbReference type="OrthoDB" id="1630758at2759"/>
<evidence type="ECO:0000259" key="5">
    <source>
        <dbReference type="PROSITE" id="PS50089"/>
    </source>
</evidence>
<gene>
    <name evidence="6" type="ORF">DGAL_LOCUS15279</name>
</gene>
<evidence type="ECO:0000256" key="4">
    <source>
        <dbReference type="PROSITE-ProRule" id="PRU00175"/>
    </source>
</evidence>
<evidence type="ECO:0000256" key="1">
    <source>
        <dbReference type="ARBA" id="ARBA00022723"/>
    </source>
</evidence>
<dbReference type="PANTHER" id="PTHR25464">
    <property type="entry name" value="TRIPARTITE MOTIF-CONTAINING PROTEIN 2-LIKE PROTEIN"/>
    <property type="match status" value="1"/>
</dbReference>
<dbReference type="GO" id="GO:0008270">
    <property type="term" value="F:zinc ion binding"/>
    <property type="evidence" value="ECO:0007669"/>
    <property type="project" value="UniProtKB-KW"/>
</dbReference>
<keyword evidence="1" id="KW-0479">Metal-binding</keyword>
<dbReference type="PANTHER" id="PTHR25464:SF2">
    <property type="entry name" value="RING-TYPE DOMAIN-CONTAINING PROTEIN"/>
    <property type="match status" value="1"/>
</dbReference>
<dbReference type="InterPro" id="IPR017907">
    <property type="entry name" value="Znf_RING_CS"/>
</dbReference>
<keyword evidence="7" id="KW-1185">Reference proteome</keyword>
<sequence length="351" mass="39127">MDADMEHFVTCGVCFSEFDEEIRKPKFLQCAHTVCLTCLQTICQVDSISCPFCRKNFVGVDASSLPNNSYVLHILKLKKKNEKIQPNLDKCQTNKLVTALEIRERVQEQLDDVMKTIIAAGEQVKKIQVENSLEMLELISAINSPTTTSISSSSSSDQPATYIFATPTIPVNHFVLGESSIFILKLLQSGTLKGEIRIRPLPTFHPEFLQQLGKFCYKFPKMFSTTVNKAHAGVFALFSVSHLLFRPAVSKFTSSPWPGNPNTSPGEVGIILNKSILPGSTLNSSIITSLSFILSINPVNHQHKNLISQVPAEIFGHVIYNSLNQPDEFIMELSKFKKSDLMNYTISIESH</sequence>
<evidence type="ECO:0000313" key="7">
    <source>
        <dbReference type="Proteomes" id="UP000789390"/>
    </source>
</evidence>
<dbReference type="SUPFAM" id="SSF57850">
    <property type="entry name" value="RING/U-box"/>
    <property type="match status" value="1"/>
</dbReference>
<evidence type="ECO:0000256" key="3">
    <source>
        <dbReference type="ARBA" id="ARBA00022833"/>
    </source>
</evidence>
<dbReference type="InterPro" id="IPR013083">
    <property type="entry name" value="Znf_RING/FYVE/PHD"/>
</dbReference>
<protein>
    <recommendedName>
        <fullName evidence="5">RING-type domain-containing protein</fullName>
    </recommendedName>
</protein>
<evidence type="ECO:0000313" key="6">
    <source>
        <dbReference type="EMBL" id="CAH0111629.1"/>
    </source>
</evidence>
<dbReference type="Gene3D" id="3.30.40.10">
    <property type="entry name" value="Zinc/RING finger domain, C3HC4 (zinc finger)"/>
    <property type="match status" value="1"/>
</dbReference>
<keyword evidence="3" id="KW-0862">Zinc</keyword>
<feature type="domain" description="RING-type" evidence="5">
    <location>
        <begin position="11"/>
        <end position="54"/>
    </location>
</feature>
<organism evidence="6 7">
    <name type="scientific">Daphnia galeata</name>
    <dbReference type="NCBI Taxonomy" id="27404"/>
    <lineage>
        <taxon>Eukaryota</taxon>
        <taxon>Metazoa</taxon>
        <taxon>Ecdysozoa</taxon>
        <taxon>Arthropoda</taxon>
        <taxon>Crustacea</taxon>
        <taxon>Branchiopoda</taxon>
        <taxon>Diplostraca</taxon>
        <taxon>Cladocera</taxon>
        <taxon>Anomopoda</taxon>
        <taxon>Daphniidae</taxon>
        <taxon>Daphnia</taxon>
    </lineage>
</organism>
<accession>A0A8J2S8G4</accession>
<dbReference type="PROSITE" id="PS00518">
    <property type="entry name" value="ZF_RING_1"/>
    <property type="match status" value="1"/>
</dbReference>
<dbReference type="PROSITE" id="PS50089">
    <property type="entry name" value="ZF_RING_2"/>
    <property type="match status" value="1"/>
</dbReference>
<dbReference type="InterPro" id="IPR001841">
    <property type="entry name" value="Znf_RING"/>
</dbReference>
<dbReference type="SMART" id="SM00184">
    <property type="entry name" value="RING"/>
    <property type="match status" value="1"/>
</dbReference>
<name>A0A8J2S8G4_9CRUS</name>
<keyword evidence="2 4" id="KW-0863">Zinc-finger</keyword>
<dbReference type="EMBL" id="CAKKLH010000314">
    <property type="protein sequence ID" value="CAH0111629.1"/>
    <property type="molecule type" value="Genomic_DNA"/>
</dbReference>
<comment type="caution">
    <text evidence="6">The sequence shown here is derived from an EMBL/GenBank/DDBJ whole genome shotgun (WGS) entry which is preliminary data.</text>
</comment>
<dbReference type="Pfam" id="PF14634">
    <property type="entry name" value="zf-RING_5"/>
    <property type="match status" value="1"/>
</dbReference>
<proteinExistence type="predicted"/>
<dbReference type="AlphaFoldDB" id="A0A8J2S8G4"/>
<evidence type="ECO:0000256" key="2">
    <source>
        <dbReference type="ARBA" id="ARBA00022771"/>
    </source>
</evidence>
<dbReference type="Proteomes" id="UP000789390">
    <property type="component" value="Unassembled WGS sequence"/>
</dbReference>